<feature type="transmembrane region" description="Helical" evidence="4">
    <location>
        <begin position="379"/>
        <end position="397"/>
    </location>
</feature>
<dbReference type="PANTHER" id="PTHR44227:SF3">
    <property type="entry name" value="PROTEIN O-MANNOSYL-TRANSFERASE TMTC4"/>
    <property type="match status" value="1"/>
</dbReference>
<dbReference type="Pfam" id="PF13424">
    <property type="entry name" value="TPR_12"/>
    <property type="match status" value="1"/>
</dbReference>
<evidence type="ECO:0000313" key="6">
    <source>
        <dbReference type="Proteomes" id="UP000230731"/>
    </source>
</evidence>
<reference evidence="6" key="1">
    <citation type="submission" date="2017-09" db="EMBL/GenBank/DDBJ databases">
        <title>Depth-based differentiation of microbial function through sediment-hosted aquifers and enrichment of novel symbionts in the deep terrestrial subsurface.</title>
        <authorList>
            <person name="Probst A.J."/>
            <person name="Ladd B."/>
            <person name="Jarett J.K."/>
            <person name="Geller-Mcgrath D.E."/>
            <person name="Sieber C.M.K."/>
            <person name="Emerson J.B."/>
            <person name="Anantharaman K."/>
            <person name="Thomas B.C."/>
            <person name="Malmstrom R."/>
            <person name="Stieglmeier M."/>
            <person name="Klingl A."/>
            <person name="Woyke T."/>
            <person name="Ryan C.M."/>
            <person name="Banfield J.F."/>
        </authorList>
    </citation>
    <scope>NUCLEOTIDE SEQUENCE [LARGE SCALE GENOMIC DNA]</scope>
</reference>
<feature type="repeat" description="TPR" evidence="3">
    <location>
        <begin position="592"/>
        <end position="625"/>
    </location>
</feature>
<dbReference type="InterPro" id="IPR019734">
    <property type="entry name" value="TPR_rpt"/>
</dbReference>
<feature type="repeat" description="TPR" evidence="3">
    <location>
        <begin position="456"/>
        <end position="489"/>
    </location>
</feature>
<keyword evidence="4" id="KW-0812">Transmembrane</keyword>
<organism evidence="5 6">
    <name type="scientific">Candidatus Andersenbacteria bacterium CG10_big_fil_rev_8_21_14_0_10_54_11</name>
    <dbReference type="NCBI Taxonomy" id="1974485"/>
    <lineage>
        <taxon>Bacteria</taxon>
        <taxon>Candidatus Anderseniibacteriota</taxon>
    </lineage>
</organism>
<dbReference type="Pfam" id="PF00515">
    <property type="entry name" value="TPR_1"/>
    <property type="match status" value="1"/>
</dbReference>
<comment type="caution">
    <text evidence="5">The sequence shown here is derived from an EMBL/GenBank/DDBJ whole genome shotgun (WGS) entry which is preliminary data.</text>
</comment>
<feature type="repeat" description="TPR" evidence="3">
    <location>
        <begin position="524"/>
        <end position="557"/>
    </location>
</feature>
<gene>
    <name evidence="5" type="ORF">COT71_03010</name>
</gene>
<dbReference type="InterPro" id="IPR011990">
    <property type="entry name" value="TPR-like_helical_dom_sf"/>
</dbReference>
<dbReference type="PANTHER" id="PTHR44227">
    <property type="match status" value="1"/>
</dbReference>
<proteinExistence type="predicted"/>
<dbReference type="InterPro" id="IPR052346">
    <property type="entry name" value="O-mannosyl-transferase_TMTC"/>
</dbReference>
<dbReference type="EMBL" id="PEZP01000037">
    <property type="protein sequence ID" value="PIT98008.1"/>
    <property type="molecule type" value="Genomic_DNA"/>
</dbReference>
<evidence type="ECO:0000256" key="4">
    <source>
        <dbReference type="SAM" id="Phobius"/>
    </source>
</evidence>
<feature type="repeat" description="TPR" evidence="3">
    <location>
        <begin position="558"/>
        <end position="591"/>
    </location>
</feature>
<dbReference type="PROSITE" id="PS50293">
    <property type="entry name" value="TPR_REGION"/>
    <property type="match status" value="3"/>
</dbReference>
<feature type="transmembrane region" description="Helical" evidence="4">
    <location>
        <begin position="323"/>
        <end position="344"/>
    </location>
</feature>
<keyword evidence="2 3" id="KW-0802">TPR repeat</keyword>
<feature type="transmembrane region" description="Helical" evidence="4">
    <location>
        <begin position="409"/>
        <end position="432"/>
    </location>
</feature>
<dbReference type="SMART" id="SM00028">
    <property type="entry name" value="TPR"/>
    <property type="match status" value="5"/>
</dbReference>
<feature type="transmembrane region" description="Helical" evidence="4">
    <location>
        <begin position="232"/>
        <end position="250"/>
    </location>
</feature>
<feature type="repeat" description="TPR" evidence="3">
    <location>
        <begin position="490"/>
        <end position="523"/>
    </location>
</feature>
<keyword evidence="4" id="KW-1133">Transmembrane helix</keyword>
<name>A0A2M6WZ01_9BACT</name>
<feature type="transmembrane region" description="Helical" evidence="4">
    <location>
        <begin position="155"/>
        <end position="172"/>
    </location>
</feature>
<feature type="transmembrane region" description="Helical" evidence="4">
    <location>
        <begin position="90"/>
        <end position="112"/>
    </location>
</feature>
<protein>
    <submittedName>
        <fullName evidence="5">Uncharacterized protein</fullName>
    </submittedName>
</protein>
<sequence>MQDGQIGERSWHRLFVLVLLGIIIAGIYSVALHGPFIFDDAYAIVESKQHHHLPHSFREMLYSRSVSFLTLEATYAAVGLNTMWYHAGNILIHVCAVFAVFWLVYLLGRGVVPLQPLSVGRWHLQPVFAAALLGAAFFGFHPVQTQSVSYIVQRLSSLAALFYTVSLAAYVSYRRANTWHNRVVWTALSLGAGLLAVHSKETAVTLPAGLWLLEVIFFTRRWRPLLRRTVRLWPWVLLATIIPAYTLGITEYLDRDAAAAAGAQPHLTVQRALLLTQERQTLPFDRLDYLLTEINVVRTYIRLVAAPFGLHLDWDYPITYSLWAGWTVPSLVFEAALIGAAIWGVRRGWRLAGFGALFFFLALLPESSFIPIYDVLFEHRLYLPMVGAASVFAEFAIRMWQFAGRRFGSYGAASLWAVTLCVWLVILAAATVQRNTVWRTSLAVWVDSAAKSPNKPRPHNNTGLEYFAAGGYQEALAEFRQAAALNPDYAEAENNIGMVSIQLGKFDEAEQHLIRALSLKPDYAHALNNLGAVYLQRGQLDQAKEAFERAIQYDSDYAAALDNLGLVLIRLEQLTEATNILQNNIQLNPAFVSSYNNLGVALSRLGRSQEALELFQRALAIEPENMLAQHNLLIMRGAQPGSGLRVLP</sequence>
<accession>A0A2M6WZ01</accession>
<dbReference type="Gene3D" id="1.25.40.10">
    <property type="entry name" value="Tetratricopeptide repeat domain"/>
    <property type="match status" value="3"/>
</dbReference>
<dbReference type="PROSITE" id="PS50005">
    <property type="entry name" value="TPR"/>
    <property type="match status" value="5"/>
</dbReference>
<feature type="transmembrane region" description="Helical" evidence="4">
    <location>
        <begin position="351"/>
        <end position="373"/>
    </location>
</feature>
<feature type="transmembrane region" description="Helical" evidence="4">
    <location>
        <begin position="124"/>
        <end position="143"/>
    </location>
</feature>
<evidence type="ECO:0000256" key="2">
    <source>
        <dbReference type="ARBA" id="ARBA00022803"/>
    </source>
</evidence>
<feature type="transmembrane region" description="Helical" evidence="4">
    <location>
        <begin position="12"/>
        <end position="31"/>
    </location>
</feature>
<dbReference type="SUPFAM" id="SSF48452">
    <property type="entry name" value="TPR-like"/>
    <property type="match status" value="1"/>
</dbReference>
<evidence type="ECO:0000313" key="5">
    <source>
        <dbReference type="EMBL" id="PIT98008.1"/>
    </source>
</evidence>
<keyword evidence="4" id="KW-0472">Membrane</keyword>
<evidence type="ECO:0000256" key="3">
    <source>
        <dbReference type="PROSITE-ProRule" id="PRU00339"/>
    </source>
</evidence>
<dbReference type="AlphaFoldDB" id="A0A2M6WZ01"/>
<keyword evidence="1" id="KW-0677">Repeat</keyword>
<dbReference type="Proteomes" id="UP000230731">
    <property type="component" value="Unassembled WGS sequence"/>
</dbReference>
<evidence type="ECO:0000256" key="1">
    <source>
        <dbReference type="ARBA" id="ARBA00022737"/>
    </source>
</evidence>